<reference evidence="2" key="1">
    <citation type="submission" date="2018-07" db="EMBL/GenBank/DDBJ databases">
        <title>Genetic characterization of Mycoplasma hyopneumoniae, M. hyorhinis and M. flocculare isolates through whole genome sequencing analysis: comparative analysis of sequence types and putative genes involved in virulence.</title>
        <authorList>
            <person name="Fourour S."/>
            <person name="Lucas P."/>
            <person name="Touzain F."/>
            <person name="Tocqueville V."/>
            <person name="Kempf I."/>
            <person name="Marois-Crehan C."/>
        </authorList>
    </citation>
    <scope>NUCLEOTIDE SEQUENCE</scope>
    <source>
        <strain evidence="2">MF22</strain>
    </source>
</reference>
<dbReference type="Proteomes" id="UP001193441">
    <property type="component" value="Unassembled WGS sequence"/>
</dbReference>
<organism evidence="2 3">
    <name type="scientific">Mesomycoplasma flocculare</name>
    <name type="common">Mycoplasma flocculare</name>
    <dbReference type="NCBI Taxonomy" id="2128"/>
    <lineage>
        <taxon>Bacteria</taxon>
        <taxon>Bacillati</taxon>
        <taxon>Mycoplasmatota</taxon>
        <taxon>Mycoplasmoidales</taxon>
        <taxon>Metamycoplasmataceae</taxon>
        <taxon>Mesomycoplasma</taxon>
    </lineage>
</organism>
<keyword evidence="1" id="KW-1133">Transmembrane helix</keyword>
<gene>
    <name evidence="2" type="ORF">DR094_02770</name>
</gene>
<proteinExistence type="predicted"/>
<name>A0AAW9XC54_MESFC</name>
<evidence type="ECO:0000256" key="1">
    <source>
        <dbReference type="SAM" id="Phobius"/>
    </source>
</evidence>
<comment type="caution">
    <text evidence="2">The sequence shown here is derived from an EMBL/GenBank/DDBJ whole genome shotgun (WGS) entry which is preliminary data.</text>
</comment>
<accession>A0AAW9XC54</accession>
<keyword evidence="1" id="KW-0812">Transmembrane</keyword>
<evidence type="ECO:0000313" key="2">
    <source>
        <dbReference type="EMBL" id="MXR56912.1"/>
    </source>
</evidence>
<dbReference type="NCBIfam" id="NF038058">
    <property type="entry name" value="adhes_P110_Nter"/>
    <property type="match status" value="1"/>
</dbReference>
<dbReference type="EMBL" id="QQRD01000007">
    <property type="protein sequence ID" value="MXR56912.1"/>
    <property type="molecule type" value="Genomic_DNA"/>
</dbReference>
<evidence type="ECO:0000313" key="3">
    <source>
        <dbReference type="Proteomes" id="UP001193441"/>
    </source>
</evidence>
<dbReference type="RefSeq" id="WP_160584029.1">
    <property type="nucleotide sequence ID" value="NZ_QQRD01000007.1"/>
</dbReference>
<evidence type="ECO:0008006" key="4">
    <source>
        <dbReference type="Google" id="ProtNLM"/>
    </source>
</evidence>
<protein>
    <recommendedName>
        <fullName evidence="4">P102/LppT family protein</fullName>
    </recommendedName>
</protein>
<sequence>MKKIKLNHIIFSVIGISAIISLAATIPYVLSVQAENYNLGLKNFEKDLKKAKNLSGLSNFNREEFEKLVTNLKVKPQVAKKLNARDALNLHYDKTYNFDLNHALDFGILHQKYPDLLFKLVLPEDKSKVLIRQNVIKNLGLNVSNLNKTINYTVKLDLDFSKQEKSYKFSPENFTATISLANLDFLKEKTATEIAIAFYNSFYKNLTKVQSSTNALYQTFVDYGGVSFSLNSEPVFNLPPNFEIKPELLGQKLVFSQINDARNEIILNLILYDKTNQKEQSFSLKFVDLPNTNQHYAKKFLEIFQKNYELNSKISKYLAKNNENLASLFSNKANSGLNLSQFSDWFKEKSQNSNNFTTEISKIIPNFEPKKVIFALGGVENTNENSNLLTINLKIDGKLQKFEQIPAGLNLGQDNQYVYNFMFKFDATKAIYSGYFRNALENFDANTAENLDNLNFKIKNGLPVTIFASTIDDKIRHILNKPLELKNITKQVAPLLEFLNFSASKTENLTPKPIKVSTTLFEQAKNAQSPSTTSVLKTEKSQNAGDYLKNLFANLEKTKFPANTVLYLSTFYKDKYTLKLELKTNGITKETLEIPIDNVAENNLAYETLAEKAKMHLFLDWKTNIITKTELAKNGKPVLESISALNNPNFKFKVNPEPSEKSGQKVYFDSEEKGIYLAEGGISLEKTNANNNQPAISLKLEKGRTLFYAFKPTNLSRKPLLQYFLLQADKAGNKFTLIIEPELFLTGFNKIGVDFKKKQNGNGQSTNLVLSWKADVGIKKTFNGSYQTGFLFDNKWENLWVKPKNPVDKSHDFLNNPEATIILAASVSEESDKKQYLNLKFFSSEYENGLKPKFQWRKEIESSTSWDLAENLILGTTKSQNQESIDKEKNDVNRKPVGITFKGFALFDRPESDAEYNKIFESFRKEYIGKN</sequence>
<dbReference type="AlphaFoldDB" id="A0AAW9XC54"/>
<feature type="transmembrane region" description="Helical" evidence="1">
    <location>
        <begin position="9"/>
        <end position="30"/>
    </location>
</feature>
<keyword evidence="1" id="KW-0472">Membrane</keyword>